<keyword evidence="3" id="KW-1185">Reference proteome</keyword>
<dbReference type="InterPro" id="IPR007899">
    <property type="entry name" value="CHAD_dom"/>
</dbReference>
<dbReference type="PANTHER" id="PTHR39339">
    <property type="entry name" value="SLR1444 PROTEIN"/>
    <property type="match status" value="1"/>
</dbReference>
<proteinExistence type="predicted"/>
<dbReference type="InterPro" id="IPR038186">
    <property type="entry name" value="CHAD_dom_sf"/>
</dbReference>
<evidence type="ECO:0000259" key="1">
    <source>
        <dbReference type="PROSITE" id="PS51708"/>
    </source>
</evidence>
<name>A0A9W6FQJ8_9MICO</name>
<dbReference type="Gene3D" id="1.40.20.10">
    <property type="entry name" value="CHAD domain"/>
    <property type="match status" value="1"/>
</dbReference>
<dbReference type="EMBL" id="BSDP01000001">
    <property type="protein sequence ID" value="GLI29144.1"/>
    <property type="molecule type" value="Genomic_DNA"/>
</dbReference>
<evidence type="ECO:0000313" key="3">
    <source>
        <dbReference type="Proteomes" id="UP001144396"/>
    </source>
</evidence>
<dbReference type="SMART" id="SM00880">
    <property type="entry name" value="CHAD"/>
    <property type="match status" value="1"/>
</dbReference>
<protein>
    <recommendedName>
        <fullName evidence="1">CHAD domain-containing protein</fullName>
    </recommendedName>
</protein>
<dbReference type="RefSeq" id="WP_281887067.1">
    <property type="nucleotide sequence ID" value="NZ_BSDP01000001.1"/>
</dbReference>
<dbReference type="AlphaFoldDB" id="A0A9W6FQJ8"/>
<organism evidence="2 3">
    <name type="scientific">Agromyces rhizosphaerae</name>
    <dbReference type="NCBI Taxonomy" id="88374"/>
    <lineage>
        <taxon>Bacteria</taxon>
        <taxon>Bacillati</taxon>
        <taxon>Actinomycetota</taxon>
        <taxon>Actinomycetes</taxon>
        <taxon>Micrococcales</taxon>
        <taxon>Microbacteriaceae</taxon>
        <taxon>Agromyces</taxon>
    </lineage>
</organism>
<reference evidence="2" key="1">
    <citation type="submission" date="2022-12" db="EMBL/GenBank/DDBJ databases">
        <title>Reference genome sequencing for broad-spectrum identification of bacterial and archaeal isolates by mass spectrometry.</title>
        <authorList>
            <person name="Sekiguchi Y."/>
            <person name="Tourlousse D.M."/>
        </authorList>
    </citation>
    <scope>NUCLEOTIDE SEQUENCE</scope>
    <source>
        <strain evidence="2">14</strain>
    </source>
</reference>
<dbReference type="Proteomes" id="UP001144396">
    <property type="component" value="Unassembled WGS sequence"/>
</dbReference>
<gene>
    <name evidence="2" type="ORF">ARHIZOSPH14_33860</name>
</gene>
<sequence length="297" mass="31969">MGADAPERAGDAVMAAVGAIAARIRELEPEARADEPDAVHQLRTHVRRLRSVLAAYRPLFDEARVEHLRRAYREFGADLGVVRDLEVRVGFAEEALDGFAGETAAMRDRLVDGPRVEYGVAHARLVELMDGARAVARAAELEAFCADPPFAPGADAAAVPALNGLLASEAKRAVRRARAADDSLERLHRARKAARRLRYAAEAVSAPPAEVLGDAARELGAAGERIHDLLGDQRDALVFARHARRAGAHAAHHGETAEGYDRLASAAESTAARHLAEFPDAAQELRRARDRFAKSIG</sequence>
<dbReference type="Pfam" id="PF05235">
    <property type="entry name" value="CHAD"/>
    <property type="match status" value="1"/>
</dbReference>
<accession>A0A9W6FQJ8</accession>
<comment type="caution">
    <text evidence="2">The sequence shown here is derived from an EMBL/GenBank/DDBJ whole genome shotgun (WGS) entry which is preliminary data.</text>
</comment>
<dbReference type="PROSITE" id="PS51708">
    <property type="entry name" value="CHAD"/>
    <property type="match status" value="1"/>
</dbReference>
<evidence type="ECO:0000313" key="2">
    <source>
        <dbReference type="EMBL" id="GLI29144.1"/>
    </source>
</evidence>
<dbReference type="PANTHER" id="PTHR39339:SF1">
    <property type="entry name" value="CHAD DOMAIN-CONTAINING PROTEIN"/>
    <property type="match status" value="1"/>
</dbReference>
<feature type="domain" description="CHAD" evidence="1">
    <location>
        <begin position="6"/>
        <end position="287"/>
    </location>
</feature>